<dbReference type="EMBL" id="UINC01026574">
    <property type="protein sequence ID" value="SVB04271.1"/>
    <property type="molecule type" value="Genomic_DNA"/>
</dbReference>
<accession>A0A382ASK3</accession>
<name>A0A382ASK3_9ZZZZ</name>
<sequence length="223" mass="24120">MKRFLILWFFAVTWISASSKIAIAIKVKGDVSVVYKGLSTGQLLKPGSPLNNQDKIQTGKNGFAAIMYLDDKTVVKMLGNSDLTVLGNRSGNQINKSLDIKYGKIAAAIAPQKGNEFRIATPTSVASVKGTELAIDSDPATGDSFTLLEGLIEVTNSITGESTEVEEGETAVSTPEGSLEVHETTDEDMEGFEEADLEVPTQELRFEVEDENGTIKEIIIQFQ</sequence>
<organism evidence="3">
    <name type="scientific">marine metagenome</name>
    <dbReference type="NCBI Taxonomy" id="408172"/>
    <lineage>
        <taxon>unclassified sequences</taxon>
        <taxon>metagenomes</taxon>
        <taxon>ecological metagenomes</taxon>
    </lineage>
</organism>
<dbReference type="Pfam" id="PF04773">
    <property type="entry name" value="FecR"/>
    <property type="match status" value="1"/>
</dbReference>
<gene>
    <name evidence="3" type="ORF">METZ01_LOCUS157125</name>
</gene>
<dbReference type="Gene3D" id="2.60.120.1440">
    <property type="match status" value="1"/>
</dbReference>
<dbReference type="PANTHER" id="PTHR38731">
    <property type="entry name" value="LIPL45-RELATED LIPOPROTEIN-RELATED"/>
    <property type="match status" value="1"/>
</dbReference>
<feature type="region of interest" description="Disordered" evidence="1">
    <location>
        <begin position="161"/>
        <end position="181"/>
    </location>
</feature>
<feature type="domain" description="FecR protein" evidence="2">
    <location>
        <begin position="54"/>
        <end position="150"/>
    </location>
</feature>
<protein>
    <recommendedName>
        <fullName evidence="2">FecR protein domain-containing protein</fullName>
    </recommendedName>
</protein>
<proteinExistence type="predicted"/>
<dbReference type="PANTHER" id="PTHR38731:SF1">
    <property type="entry name" value="FECR PROTEIN DOMAIN-CONTAINING PROTEIN"/>
    <property type="match status" value="1"/>
</dbReference>
<dbReference type="InterPro" id="IPR006860">
    <property type="entry name" value="FecR"/>
</dbReference>
<evidence type="ECO:0000256" key="1">
    <source>
        <dbReference type="SAM" id="MobiDB-lite"/>
    </source>
</evidence>
<dbReference type="AlphaFoldDB" id="A0A382ASK3"/>
<evidence type="ECO:0000313" key="3">
    <source>
        <dbReference type="EMBL" id="SVB04271.1"/>
    </source>
</evidence>
<reference evidence="3" key="1">
    <citation type="submission" date="2018-05" db="EMBL/GenBank/DDBJ databases">
        <authorList>
            <person name="Lanie J.A."/>
            <person name="Ng W.-L."/>
            <person name="Kazmierczak K.M."/>
            <person name="Andrzejewski T.M."/>
            <person name="Davidsen T.M."/>
            <person name="Wayne K.J."/>
            <person name="Tettelin H."/>
            <person name="Glass J.I."/>
            <person name="Rusch D."/>
            <person name="Podicherti R."/>
            <person name="Tsui H.-C.T."/>
            <person name="Winkler M.E."/>
        </authorList>
    </citation>
    <scope>NUCLEOTIDE SEQUENCE</scope>
</reference>
<evidence type="ECO:0000259" key="2">
    <source>
        <dbReference type="Pfam" id="PF04773"/>
    </source>
</evidence>